<evidence type="ECO:0000256" key="1">
    <source>
        <dbReference type="SAM" id="MobiDB-lite"/>
    </source>
</evidence>
<feature type="compositionally biased region" description="Basic and acidic residues" evidence="1">
    <location>
        <begin position="49"/>
        <end position="58"/>
    </location>
</feature>
<feature type="compositionally biased region" description="Low complexity" evidence="1">
    <location>
        <begin position="751"/>
        <end position="761"/>
    </location>
</feature>
<proteinExistence type="predicted"/>
<organism evidence="2 3">
    <name type="scientific">Lophiotrema nucula</name>
    <dbReference type="NCBI Taxonomy" id="690887"/>
    <lineage>
        <taxon>Eukaryota</taxon>
        <taxon>Fungi</taxon>
        <taxon>Dikarya</taxon>
        <taxon>Ascomycota</taxon>
        <taxon>Pezizomycotina</taxon>
        <taxon>Dothideomycetes</taxon>
        <taxon>Pleosporomycetidae</taxon>
        <taxon>Pleosporales</taxon>
        <taxon>Lophiotremataceae</taxon>
        <taxon>Lophiotrema</taxon>
    </lineage>
</organism>
<feature type="region of interest" description="Disordered" evidence="1">
    <location>
        <begin position="464"/>
        <end position="495"/>
    </location>
</feature>
<feature type="compositionally biased region" description="Basic and acidic residues" evidence="1">
    <location>
        <begin position="203"/>
        <end position="220"/>
    </location>
</feature>
<gene>
    <name evidence="2" type="ORF">BDV96DRAFT_630767</name>
</gene>
<protein>
    <submittedName>
        <fullName evidence="2">Uncharacterized protein</fullName>
    </submittedName>
</protein>
<feature type="compositionally biased region" description="Polar residues" evidence="1">
    <location>
        <begin position="221"/>
        <end position="234"/>
    </location>
</feature>
<feature type="compositionally biased region" description="Polar residues" evidence="1">
    <location>
        <begin position="15"/>
        <end position="30"/>
    </location>
</feature>
<feature type="compositionally biased region" description="Polar residues" evidence="1">
    <location>
        <begin position="468"/>
        <end position="487"/>
    </location>
</feature>
<evidence type="ECO:0000313" key="3">
    <source>
        <dbReference type="Proteomes" id="UP000799770"/>
    </source>
</evidence>
<feature type="compositionally biased region" description="Low complexity" evidence="1">
    <location>
        <begin position="662"/>
        <end position="675"/>
    </location>
</feature>
<feature type="compositionally biased region" description="Low complexity" evidence="1">
    <location>
        <begin position="61"/>
        <end position="72"/>
    </location>
</feature>
<feature type="region of interest" description="Disordered" evidence="1">
    <location>
        <begin position="146"/>
        <end position="268"/>
    </location>
</feature>
<feature type="region of interest" description="Disordered" evidence="1">
    <location>
        <begin position="662"/>
        <end position="699"/>
    </location>
</feature>
<feature type="region of interest" description="Disordered" evidence="1">
    <location>
        <begin position="346"/>
        <end position="368"/>
    </location>
</feature>
<dbReference type="Proteomes" id="UP000799770">
    <property type="component" value="Unassembled WGS sequence"/>
</dbReference>
<feature type="compositionally biased region" description="Basic residues" evidence="1">
    <location>
        <begin position="251"/>
        <end position="263"/>
    </location>
</feature>
<keyword evidence="3" id="KW-1185">Reference proteome</keyword>
<reference evidence="2" key="1">
    <citation type="journal article" date="2020" name="Stud. Mycol.">
        <title>101 Dothideomycetes genomes: a test case for predicting lifestyles and emergence of pathogens.</title>
        <authorList>
            <person name="Haridas S."/>
            <person name="Albert R."/>
            <person name="Binder M."/>
            <person name="Bloem J."/>
            <person name="Labutti K."/>
            <person name="Salamov A."/>
            <person name="Andreopoulos B."/>
            <person name="Baker S."/>
            <person name="Barry K."/>
            <person name="Bills G."/>
            <person name="Bluhm B."/>
            <person name="Cannon C."/>
            <person name="Castanera R."/>
            <person name="Culley D."/>
            <person name="Daum C."/>
            <person name="Ezra D."/>
            <person name="Gonzalez J."/>
            <person name="Henrissat B."/>
            <person name="Kuo A."/>
            <person name="Liang C."/>
            <person name="Lipzen A."/>
            <person name="Lutzoni F."/>
            <person name="Magnuson J."/>
            <person name="Mondo S."/>
            <person name="Nolan M."/>
            <person name="Ohm R."/>
            <person name="Pangilinan J."/>
            <person name="Park H.-J."/>
            <person name="Ramirez L."/>
            <person name="Alfaro M."/>
            <person name="Sun H."/>
            <person name="Tritt A."/>
            <person name="Yoshinaga Y."/>
            <person name="Zwiers L.-H."/>
            <person name="Turgeon B."/>
            <person name="Goodwin S."/>
            <person name="Spatafora J."/>
            <person name="Crous P."/>
            <person name="Grigoriev I."/>
        </authorList>
    </citation>
    <scope>NUCLEOTIDE SEQUENCE</scope>
    <source>
        <strain evidence="2">CBS 627.86</strain>
    </source>
</reference>
<dbReference type="AlphaFoldDB" id="A0A6A5ZDN7"/>
<feature type="region of interest" description="Disordered" evidence="1">
    <location>
        <begin position="778"/>
        <end position="802"/>
    </location>
</feature>
<dbReference type="EMBL" id="ML977319">
    <property type="protein sequence ID" value="KAF2117346.1"/>
    <property type="molecule type" value="Genomic_DNA"/>
</dbReference>
<name>A0A6A5ZDN7_9PLEO</name>
<feature type="region of interest" description="Disordered" evidence="1">
    <location>
        <begin position="1"/>
        <end position="72"/>
    </location>
</feature>
<evidence type="ECO:0000313" key="2">
    <source>
        <dbReference type="EMBL" id="KAF2117346.1"/>
    </source>
</evidence>
<accession>A0A6A5ZDN7</accession>
<sequence>MSSMVSYKDALVGPSSPTSKPVLAASSTSPAGAARSSKIAAHRTVLPRDIVEADEPRVKMSSGPSSFLPASSPWSGSTKSYACVLQFAGVAQQPSVVGPAVSMPPIPTVVTPRKTLAPAIPRKLEKKTAQRPVKLNIAVGATEPPVLLPKHAPKTSDAVKSLRFTSPSEVDLPENASTHAEAGGADKGADTEMAPKKSNLKKVPNDKTEQRSNDSRDESFRTSATRVSTTTNLPTEEFPYLPPTSSPVQKAPKKPKRKSTKRKAAFEDVKRPLDYASLVGSTNAAMDSTLAGDEPLSLASNLVTQCDVPTDTQLEAELGSQEVSSRTPKNVEDLAIEFEKVPEYFKDPNSVGNKDNGKPGHTPVNDEPALEQGIAKSSKGKSTSPVLEAVAIMVRDMEKDEVAVVQEDSVSIPDGHTMMDLGPGATMGAIANESQPTIPSLDSTKATGTQREDAGALTICKKDHATGTMEQESPTQVRSSSTWSGKMTSLDDNDVSQPLLHGHTKQEALDLGIEPEVYDKLLAEEQKSSACHKACLDIQDTIAMSEGSFPPRTDPSYYELAKARAERVADEMEKQHLLYPSFDRESYMELQLGCCSAVGFRSSEDQQIVDGIEEEFAALEICTPPAHRRRHSVSLDSPLQKEVGNIFASKNLAVSEAPAILSTQASPTSSQSGSRRSSRFADDWARAESPISSDEEACYDQQCSSKAIARTGAVLDKLDRMSTTDLIQPYMMTPSLTRSAPIDPATAQQGTSPSRSTSTSPANMEDWVRGKIYASMESETTSDVEITGPVSSPAHSMATSPATIEDRVRGKIHASTLPGEIAETDVAGQNSPPSQFAIHSQSTIDDWVRGKIHASMTPNIAATYGYHYHSPPYPPCPGFPFYGITYPPPHYAAPCYYPPSPYHAGTPSPDSVRAYSNFEPHRSLTLVQCCPMWEEPHDCTLPSWMRSNAPNND</sequence>
<feature type="region of interest" description="Disordered" evidence="1">
    <location>
        <begin position="735"/>
        <end position="766"/>
    </location>
</feature>